<accession>A0ABS3T2K3</accession>
<evidence type="ECO:0000259" key="2">
    <source>
        <dbReference type="Pfam" id="PF00582"/>
    </source>
</evidence>
<dbReference type="InterPro" id="IPR006016">
    <property type="entry name" value="UspA"/>
</dbReference>
<sequence>MKKRILLPTDFSKNAMNAISYALDLYTQDSCDFYVLNTYTIEPYTMEMNALSTMEESKKNSTIKLSRLLKHLQKKTCNANHNFHMISECSALLDAMQELINSYDIDMVIMGTKGDTDSRTEVYGSQTVLAIEKLTACPILAVPAGASFNGINAIVFPTGYHTPYKRREFQYLIDIAEKTNATINIFHVVDGSKGLSKSQLQKQELLRGYFEHIKYKFHKVEASNVQKALDSFIEEFDCDMVVFINKKHNFLRWVLSKPMVKQLTYYSTVPILALHDNS</sequence>
<dbReference type="EMBL" id="JAGEVF010000006">
    <property type="protein sequence ID" value="MBO3116976.1"/>
    <property type="molecule type" value="Genomic_DNA"/>
</dbReference>
<dbReference type="Proteomes" id="UP000676776">
    <property type="component" value="Unassembled WGS sequence"/>
</dbReference>
<gene>
    <name evidence="3" type="ORF">J4050_09465</name>
</gene>
<dbReference type="Gene3D" id="3.40.50.620">
    <property type="entry name" value="HUPs"/>
    <property type="match status" value="2"/>
</dbReference>
<dbReference type="Pfam" id="PF00582">
    <property type="entry name" value="Usp"/>
    <property type="match status" value="1"/>
</dbReference>
<dbReference type="SUPFAM" id="SSF52402">
    <property type="entry name" value="Adenine nucleotide alpha hydrolases-like"/>
    <property type="match status" value="2"/>
</dbReference>
<dbReference type="RefSeq" id="WP_208154333.1">
    <property type="nucleotide sequence ID" value="NZ_JAGEVF010000006.1"/>
</dbReference>
<dbReference type="CDD" id="cd00293">
    <property type="entry name" value="USP-like"/>
    <property type="match status" value="1"/>
</dbReference>
<comment type="caution">
    <text evidence="3">The sequence shown here is derived from an EMBL/GenBank/DDBJ whole genome shotgun (WGS) entry which is preliminary data.</text>
</comment>
<dbReference type="PANTHER" id="PTHR46268">
    <property type="entry name" value="STRESS RESPONSE PROTEIN NHAX"/>
    <property type="match status" value="1"/>
</dbReference>
<evidence type="ECO:0000256" key="1">
    <source>
        <dbReference type="ARBA" id="ARBA00008791"/>
    </source>
</evidence>
<reference evidence="3 4" key="1">
    <citation type="submission" date="2021-03" db="EMBL/GenBank/DDBJ databases">
        <title>Winogradskyella sp. nov., isolated from costal sediment.</title>
        <authorList>
            <person name="Gao C."/>
        </authorList>
    </citation>
    <scope>NUCLEOTIDE SEQUENCE [LARGE SCALE GENOMIC DNA]</scope>
    <source>
        <strain evidence="3 4">DF17</strain>
    </source>
</reference>
<feature type="domain" description="UspA" evidence="2">
    <location>
        <begin position="2"/>
        <end position="142"/>
    </location>
</feature>
<keyword evidence="4" id="KW-1185">Reference proteome</keyword>
<evidence type="ECO:0000313" key="4">
    <source>
        <dbReference type="Proteomes" id="UP000676776"/>
    </source>
</evidence>
<organism evidence="3 4">
    <name type="scientific">Winogradskyella pelagia</name>
    <dbReference type="NCBI Taxonomy" id="2819984"/>
    <lineage>
        <taxon>Bacteria</taxon>
        <taxon>Pseudomonadati</taxon>
        <taxon>Bacteroidota</taxon>
        <taxon>Flavobacteriia</taxon>
        <taxon>Flavobacteriales</taxon>
        <taxon>Flavobacteriaceae</taxon>
        <taxon>Winogradskyella</taxon>
    </lineage>
</organism>
<comment type="similarity">
    <text evidence="1">Belongs to the universal stress protein A family.</text>
</comment>
<name>A0ABS3T2K3_9FLAO</name>
<dbReference type="InterPro" id="IPR014729">
    <property type="entry name" value="Rossmann-like_a/b/a_fold"/>
</dbReference>
<evidence type="ECO:0000313" key="3">
    <source>
        <dbReference type="EMBL" id="MBO3116976.1"/>
    </source>
</evidence>
<proteinExistence type="inferred from homology"/>
<protein>
    <submittedName>
        <fullName evidence="3">Universal stress protein</fullName>
    </submittedName>
</protein>
<dbReference type="PANTHER" id="PTHR46268:SF6">
    <property type="entry name" value="UNIVERSAL STRESS PROTEIN UP12"/>
    <property type="match status" value="1"/>
</dbReference>